<evidence type="ECO:0000256" key="4">
    <source>
        <dbReference type="ARBA" id="ARBA00023136"/>
    </source>
</evidence>
<dbReference type="GO" id="GO:0015108">
    <property type="term" value="F:chloride transmembrane transporter activity"/>
    <property type="evidence" value="ECO:0007669"/>
    <property type="project" value="InterPro"/>
</dbReference>
<feature type="region of interest" description="Disordered" evidence="5">
    <location>
        <begin position="152"/>
        <end position="174"/>
    </location>
</feature>
<feature type="transmembrane region" description="Helical" evidence="6">
    <location>
        <begin position="369"/>
        <end position="392"/>
    </location>
</feature>
<keyword evidence="8" id="KW-1185">Reference proteome</keyword>
<dbReference type="Gene3D" id="1.10.3080.10">
    <property type="entry name" value="Clc chloride channel"/>
    <property type="match status" value="1"/>
</dbReference>
<dbReference type="PANTHER" id="PTHR43427">
    <property type="entry name" value="CHLORIDE CHANNEL PROTEIN CLC-E"/>
    <property type="match status" value="1"/>
</dbReference>
<dbReference type="EMBL" id="CAACVS010000195">
    <property type="protein sequence ID" value="VEU38959.1"/>
    <property type="molecule type" value="Genomic_DNA"/>
</dbReference>
<feature type="transmembrane region" description="Helical" evidence="6">
    <location>
        <begin position="633"/>
        <end position="653"/>
    </location>
</feature>
<dbReference type="Pfam" id="PF00654">
    <property type="entry name" value="Voltage_CLC"/>
    <property type="match status" value="1"/>
</dbReference>
<protein>
    <recommendedName>
        <fullName evidence="9">Chloride channel protein</fullName>
    </recommendedName>
</protein>
<dbReference type="InterPro" id="IPR014743">
    <property type="entry name" value="Cl-channel_core"/>
</dbReference>
<evidence type="ECO:0000313" key="7">
    <source>
        <dbReference type="EMBL" id="VEU38959.1"/>
    </source>
</evidence>
<sequence>MPTLPNEKSSLLPSTTGISDEDDNNEGEYRISGYEGDYEDSSFPTLVKRRDSFSQMKMVTHNDPLLLSTHKYESAEDFSKFLGSTSLLKNGIEQGLAAKDKKNSFHRSRSSSFTMTLEVSPEAGNGDGSHKKDSSSDIAQPVIEYYNSSQSKTKFKTTPNQHTRKEPPGMHESERQLSHNSEVFRQVSIVYQQQIKKPTNVYLKKIKKNFFEDAKSLAEGTIPQSVVLAIIIGIVCGIACYLYYSVLFFGLEYLWHTLPETYVVPNWDPSLHWLWIPLVCFTMCTLVGLTVVYMGEPGDLPYTISRVHCEAYIPMDHVSPMVFASMFSILGGGSLGPEAPLVAICGALGGFVSRRIFRQSSTNVVRKHTFMGMAGALAAFFGIPLGGSLFALEVCSRFGVEYFEHLVESIFCGEICLWVFRSLAGLPIEPIWNLTSIANPRMMECEPHLIVLGALIGLYGALLAYIFASFHWKNMEFFSKLDLLDNKNAVSRAWLGMVFIVMVSVFIPHTAFWGEEEIQIVATMGPSKDLPNIWPPTGLIGFEMDGPFKVFLVGCFKLISISFTVAGGLRGGYIFPLMCSGSAFGRLLYFVLPETIPMQVAVLCTAAAMNVAITRTSLATTLILAMLPGEPMAVPPILMASLCSLFATSYMPFIKSQITRSDIDHSLFHEEHNIDIDSVFTDTDNEDEMSLYSMQ</sequence>
<dbReference type="SUPFAM" id="SSF81340">
    <property type="entry name" value="Clc chloride channel"/>
    <property type="match status" value="1"/>
</dbReference>
<keyword evidence="4 6" id="KW-0472">Membrane</keyword>
<evidence type="ECO:0000256" key="6">
    <source>
        <dbReference type="SAM" id="Phobius"/>
    </source>
</evidence>
<keyword evidence="3 6" id="KW-1133">Transmembrane helix</keyword>
<keyword evidence="2 6" id="KW-0812">Transmembrane</keyword>
<accession>A0A448ZAB4</accession>
<evidence type="ECO:0000256" key="3">
    <source>
        <dbReference type="ARBA" id="ARBA00022989"/>
    </source>
</evidence>
<dbReference type="InterPro" id="IPR001807">
    <property type="entry name" value="ClC"/>
</dbReference>
<evidence type="ECO:0008006" key="9">
    <source>
        <dbReference type="Google" id="ProtNLM"/>
    </source>
</evidence>
<feature type="transmembrane region" description="Helical" evidence="6">
    <location>
        <begin position="489"/>
        <end position="507"/>
    </location>
</feature>
<feature type="transmembrane region" description="Helical" evidence="6">
    <location>
        <begin position="226"/>
        <end position="251"/>
    </location>
</feature>
<evidence type="ECO:0000256" key="5">
    <source>
        <dbReference type="SAM" id="MobiDB-lite"/>
    </source>
</evidence>
<feature type="transmembrane region" description="Helical" evidence="6">
    <location>
        <begin position="587"/>
        <end position="613"/>
    </location>
</feature>
<gene>
    <name evidence="7" type="ORF">PSNMU_V1.4_AUG-EV-PASAV3_0057940</name>
</gene>
<dbReference type="Proteomes" id="UP000291116">
    <property type="component" value="Unassembled WGS sequence"/>
</dbReference>
<dbReference type="GO" id="GO:0016020">
    <property type="term" value="C:membrane"/>
    <property type="evidence" value="ECO:0007669"/>
    <property type="project" value="UniProtKB-SubCell"/>
</dbReference>
<dbReference type="AlphaFoldDB" id="A0A448ZAB4"/>
<evidence type="ECO:0000313" key="8">
    <source>
        <dbReference type="Proteomes" id="UP000291116"/>
    </source>
</evidence>
<feature type="region of interest" description="Disordered" evidence="5">
    <location>
        <begin position="1"/>
        <end position="42"/>
    </location>
</feature>
<dbReference type="CDD" id="cd00400">
    <property type="entry name" value="Voltage_gated_ClC"/>
    <property type="match status" value="1"/>
</dbReference>
<feature type="transmembrane region" description="Helical" evidence="6">
    <location>
        <begin position="449"/>
        <end position="468"/>
    </location>
</feature>
<evidence type="ECO:0000256" key="2">
    <source>
        <dbReference type="ARBA" id="ARBA00022692"/>
    </source>
</evidence>
<feature type="transmembrane region" description="Helical" evidence="6">
    <location>
        <begin position="550"/>
        <end position="575"/>
    </location>
</feature>
<feature type="region of interest" description="Disordered" evidence="5">
    <location>
        <begin position="99"/>
        <end position="136"/>
    </location>
</feature>
<dbReference type="InterPro" id="IPR050368">
    <property type="entry name" value="ClC-type_chloride_channel"/>
</dbReference>
<comment type="subcellular location">
    <subcellularLocation>
        <location evidence="1">Membrane</location>
        <topology evidence="1">Multi-pass membrane protein</topology>
    </subcellularLocation>
</comment>
<name>A0A448ZAB4_9STRA</name>
<dbReference type="PRINTS" id="PR00762">
    <property type="entry name" value="CLCHANNEL"/>
</dbReference>
<evidence type="ECO:0000256" key="1">
    <source>
        <dbReference type="ARBA" id="ARBA00004141"/>
    </source>
</evidence>
<feature type="transmembrane region" description="Helical" evidence="6">
    <location>
        <begin position="271"/>
        <end position="294"/>
    </location>
</feature>
<feature type="compositionally biased region" description="Polar residues" evidence="5">
    <location>
        <begin position="1"/>
        <end position="18"/>
    </location>
</feature>
<feature type="compositionally biased region" description="Polar residues" evidence="5">
    <location>
        <begin position="152"/>
        <end position="161"/>
    </location>
</feature>
<feature type="compositionally biased region" description="Basic and acidic residues" evidence="5">
    <location>
        <begin position="163"/>
        <end position="174"/>
    </location>
</feature>
<dbReference type="PANTHER" id="PTHR43427:SF12">
    <property type="entry name" value="CHLORIDE TRANSPORTER"/>
    <property type="match status" value="1"/>
</dbReference>
<organism evidence="7 8">
    <name type="scientific">Pseudo-nitzschia multistriata</name>
    <dbReference type="NCBI Taxonomy" id="183589"/>
    <lineage>
        <taxon>Eukaryota</taxon>
        <taxon>Sar</taxon>
        <taxon>Stramenopiles</taxon>
        <taxon>Ochrophyta</taxon>
        <taxon>Bacillariophyta</taxon>
        <taxon>Bacillariophyceae</taxon>
        <taxon>Bacillariophycidae</taxon>
        <taxon>Bacillariales</taxon>
        <taxon>Bacillariaceae</taxon>
        <taxon>Pseudo-nitzschia</taxon>
    </lineage>
</organism>
<proteinExistence type="predicted"/>
<dbReference type="OrthoDB" id="4564at2759"/>
<reference evidence="7 8" key="1">
    <citation type="submission" date="2019-01" db="EMBL/GenBank/DDBJ databases">
        <authorList>
            <person name="Ferrante I. M."/>
        </authorList>
    </citation>
    <scope>NUCLEOTIDE SEQUENCE [LARGE SCALE GENOMIC DNA]</scope>
    <source>
        <strain evidence="7 8">B856</strain>
    </source>
</reference>